<reference evidence="1 2" key="1">
    <citation type="journal article" date="2007" name="Nature">
        <title>Evolution of genes and genomes on the Drosophila phylogeny.</title>
        <authorList>
            <consortium name="Drosophila 12 Genomes Consortium"/>
            <person name="Clark A.G."/>
            <person name="Eisen M.B."/>
            <person name="Smith D.R."/>
            <person name="Bergman C.M."/>
            <person name="Oliver B."/>
            <person name="Markow T.A."/>
            <person name="Kaufman T.C."/>
            <person name="Kellis M."/>
            <person name="Gelbart W."/>
            <person name="Iyer V.N."/>
            <person name="Pollard D.A."/>
            <person name="Sackton T.B."/>
            <person name="Larracuente A.M."/>
            <person name="Singh N.D."/>
            <person name="Abad J.P."/>
            <person name="Abt D.N."/>
            <person name="Adryan B."/>
            <person name="Aguade M."/>
            <person name="Akashi H."/>
            <person name="Anderson W.W."/>
            <person name="Aquadro C.F."/>
            <person name="Ardell D.H."/>
            <person name="Arguello R."/>
            <person name="Artieri C.G."/>
            <person name="Barbash D.A."/>
            <person name="Barker D."/>
            <person name="Barsanti P."/>
            <person name="Batterham P."/>
            <person name="Batzoglou S."/>
            <person name="Begun D."/>
            <person name="Bhutkar A."/>
            <person name="Blanco E."/>
            <person name="Bosak S.A."/>
            <person name="Bradley R.K."/>
            <person name="Brand A.D."/>
            <person name="Brent M.R."/>
            <person name="Brooks A.N."/>
            <person name="Brown R.H."/>
            <person name="Butlin R.K."/>
            <person name="Caggese C."/>
            <person name="Calvi B.R."/>
            <person name="Bernardo de Carvalho A."/>
            <person name="Caspi A."/>
            <person name="Castrezana S."/>
            <person name="Celniker S.E."/>
            <person name="Chang J.L."/>
            <person name="Chapple C."/>
            <person name="Chatterji S."/>
            <person name="Chinwalla A."/>
            <person name="Civetta A."/>
            <person name="Clifton S.W."/>
            <person name="Comeron J.M."/>
            <person name="Costello J.C."/>
            <person name="Coyne J.A."/>
            <person name="Daub J."/>
            <person name="David R.G."/>
            <person name="Delcher A.L."/>
            <person name="Delehaunty K."/>
            <person name="Do C.B."/>
            <person name="Ebling H."/>
            <person name="Edwards K."/>
            <person name="Eickbush T."/>
            <person name="Evans J.D."/>
            <person name="Filipski A."/>
            <person name="Findeiss S."/>
            <person name="Freyhult E."/>
            <person name="Fulton L."/>
            <person name="Fulton R."/>
            <person name="Garcia A.C."/>
            <person name="Gardiner A."/>
            <person name="Garfield D.A."/>
            <person name="Garvin B.E."/>
            <person name="Gibson G."/>
            <person name="Gilbert D."/>
            <person name="Gnerre S."/>
            <person name="Godfrey J."/>
            <person name="Good R."/>
            <person name="Gotea V."/>
            <person name="Gravely B."/>
            <person name="Greenberg A.J."/>
            <person name="Griffiths-Jones S."/>
            <person name="Gross S."/>
            <person name="Guigo R."/>
            <person name="Gustafson E.A."/>
            <person name="Haerty W."/>
            <person name="Hahn M.W."/>
            <person name="Halligan D.L."/>
            <person name="Halpern A.L."/>
            <person name="Halter G.M."/>
            <person name="Han M.V."/>
            <person name="Heger A."/>
            <person name="Hillier L."/>
            <person name="Hinrichs A.S."/>
            <person name="Holmes I."/>
            <person name="Hoskins R.A."/>
            <person name="Hubisz M.J."/>
            <person name="Hultmark D."/>
            <person name="Huntley M.A."/>
            <person name="Jaffe D.B."/>
            <person name="Jagadeeshan S."/>
            <person name="Jeck W.R."/>
            <person name="Johnson J."/>
            <person name="Jones C.D."/>
            <person name="Jordan W.C."/>
            <person name="Karpen G.H."/>
            <person name="Kataoka E."/>
            <person name="Keightley P.D."/>
            <person name="Kheradpour P."/>
            <person name="Kirkness E.F."/>
            <person name="Koerich L.B."/>
            <person name="Kristiansen K."/>
            <person name="Kudrna D."/>
            <person name="Kulathinal R.J."/>
            <person name="Kumar S."/>
            <person name="Kwok R."/>
            <person name="Lander E."/>
            <person name="Langley C.H."/>
            <person name="Lapoint R."/>
            <person name="Lazzaro B.P."/>
            <person name="Lee S.J."/>
            <person name="Levesque L."/>
            <person name="Li R."/>
            <person name="Lin C.F."/>
            <person name="Lin M.F."/>
            <person name="Lindblad-Toh K."/>
            <person name="Llopart A."/>
            <person name="Long M."/>
            <person name="Low L."/>
            <person name="Lozovsky E."/>
            <person name="Lu J."/>
            <person name="Luo M."/>
            <person name="Machado C.A."/>
            <person name="Makalowski W."/>
            <person name="Marzo M."/>
            <person name="Matsuda M."/>
            <person name="Matzkin L."/>
            <person name="McAllister B."/>
            <person name="McBride C.S."/>
            <person name="McKernan B."/>
            <person name="McKernan K."/>
            <person name="Mendez-Lago M."/>
            <person name="Minx P."/>
            <person name="Mollenhauer M.U."/>
            <person name="Montooth K."/>
            <person name="Mount S.M."/>
            <person name="Mu X."/>
            <person name="Myers E."/>
            <person name="Negre B."/>
            <person name="Newfeld S."/>
            <person name="Nielsen R."/>
            <person name="Noor M.A."/>
            <person name="O'Grady P."/>
            <person name="Pachter L."/>
            <person name="Papaceit M."/>
            <person name="Parisi M.J."/>
            <person name="Parisi M."/>
            <person name="Parts L."/>
            <person name="Pedersen J.S."/>
            <person name="Pesole G."/>
            <person name="Phillippy A.M."/>
            <person name="Ponting C.P."/>
            <person name="Pop M."/>
            <person name="Porcelli D."/>
            <person name="Powell J.R."/>
            <person name="Prohaska S."/>
            <person name="Pruitt K."/>
            <person name="Puig M."/>
            <person name="Quesneville H."/>
            <person name="Ram K.R."/>
            <person name="Rand D."/>
            <person name="Rasmussen M.D."/>
            <person name="Reed L.K."/>
            <person name="Reenan R."/>
            <person name="Reily A."/>
            <person name="Remington K.A."/>
            <person name="Rieger T.T."/>
            <person name="Ritchie M.G."/>
            <person name="Robin C."/>
            <person name="Rogers Y.H."/>
            <person name="Rohde C."/>
            <person name="Rozas J."/>
            <person name="Rubenfield M.J."/>
            <person name="Ruiz A."/>
            <person name="Russo S."/>
            <person name="Salzberg S.L."/>
            <person name="Sanchez-Gracia A."/>
            <person name="Saranga D.J."/>
            <person name="Sato H."/>
            <person name="Schaeffer S.W."/>
            <person name="Schatz M.C."/>
            <person name="Schlenke T."/>
            <person name="Schwartz R."/>
            <person name="Segarra C."/>
            <person name="Singh R.S."/>
            <person name="Sirot L."/>
            <person name="Sirota M."/>
            <person name="Sisneros N.B."/>
            <person name="Smith C.D."/>
            <person name="Smith T.F."/>
            <person name="Spieth J."/>
            <person name="Stage D.E."/>
            <person name="Stark A."/>
            <person name="Stephan W."/>
            <person name="Strausberg R.L."/>
            <person name="Strempel S."/>
            <person name="Sturgill D."/>
            <person name="Sutton G."/>
            <person name="Sutton G.G."/>
            <person name="Tao W."/>
            <person name="Teichmann S."/>
            <person name="Tobari Y.N."/>
            <person name="Tomimura Y."/>
            <person name="Tsolas J.M."/>
            <person name="Valente V.L."/>
            <person name="Venter E."/>
            <person name="Venter J.C."/>
            <person name="Vicario S."/>
            <person name="Vieira F.G."/>
            <person name="Vilella A.J."/>
            <person name="Villasante A."/>
            <person name="Walenz B."/>
            <person name="Wang J."/>
            <person name="Wasserman M."/>
            <person name="Watts T."/>
            <person name="Wilson D."/>
            <person name="Wilson R.K."/>
            <person name="Wing R.A."/>
            <person name="Wolfner M.F."/>
            <person name="Wong A."/>
            <person name="Wong G.K."/>
            <person name="Wu C.I."/>
            <person name="Wu G."/>
            <person name="Yamamoto D."/>
            <person name="Yang H.P."/>
            <person name="Yang S.P."/>
            <person name="Yorke J.A."/>
            <person name="Yoshida K."/>
            <person name="Zdobnov E."/>
            <person name="Zhang P."/>
            <person name="Zhang Y."/>
            <person name="Zimin A.V."/>
            <person name="Baldwin J."/>
            <person name="Abdouelleil A."/>
            <person name="Abdulkadir J."/>
            <person name="Abebe A."/>
            <person name="Abera B."/>
            <person name="Abreu J."/>
            <person name="Acer S.C."/>
            <person name="Aftuck L."/>
            <person name="Alexander A."/>
            <person name="An P."/>
            <person name="Anderson E."/>
            <person name="Anderson S."/>
            <person name="Arachi H."/>
            <person name="Azer M."/>
            <person name="Bachantsang P."/>
            <person name="Barry A."/>
            <person name="Bayul T."/>
            <person name="Berlin A."/>
            <person name="Bessette D."/>
            <person name="Bloom T."/>
            <person name="Blye J."/>
            <person name="Boguslavskiy L."/>
            <person name="Bonnet C."/>
            <person name="Boukhgalter B."/>
            <person name="Bourzgui I."/>
            <person name="Brown A."/>
            <person name="Cahill P."/>
            <person name="Channer S."/>
            <person name="Cheshatsang Y."/>
            <person name="Chuda L."/>
            <person name="Citroen M."/>
            <person name="Collymore A."/>
            <person name="Cooke P."/>
            <person name="Costello M."/>
            <person name="D'Aco K."/>
            <person name="Daza R."/>
            <person name="De Haan G."/>
            <person name="DeGray S."/>
            <person name="DeMaso C."/>
            <person name="Dhargay N."/>
            <person name="Dooley K."/>
            <person name="Dooley E."/>
            <person name="Doricent M."/>
            <person name="Dorje P."/>
            <person name="Dorjee K."/>
            <person name="Dupes A."/>
            <person name="Elong R."/>
            <person name="Falk J."/>
            <person name="Farina A."/>
            <person name="Faro S."/>
            <person name="Ferguson D."/>
            <person name="Fisher S."/>
            <person name="Foley C.D."/>
            <person name="Franke A."/>
            <person name="Friedrich D."/>
            <person name="Gadbois L."/>
            <person name="Gearin G."/>
            <person name="Gearin C.R."/>
            <person name="Giannoukos G."/>
            <person name="Goode T."/>
            <person name="Graham J."/>
            <person name="Grandbois E."/>
            <person name="Grewal S."/>
            <person name="Gyaltsen K."/>
            <person name="Hafez N."/>
            <person name="Hagos B."/>
            <person name="Hall J."/>
            <person name="Henson C."/>
            <person name="Hollinger A."/>
            <person name="Honan T."/>
            <person name="Huard M.D."/>
            <person name="Hughes L."/>
            <person name="Hurhula B."/>
            <person name="Husby M.E."/>
            <person name="Kamat A."/>
            <person name="Kanga B."/>
            <person name="Kashin S."/>
            <person name="Khazanovich D."/>
            <person name="Kisner P."/>
            <person name="Lance K."/>
            <person name="Lara M."/>
            <person name="Lee W."/>
            <person name="Lennon N."/>
            <person name="Letendre F."/>
            <person name="LeVine R."/>
            <person name="Lipovsky A."/>
            <person name="Liu X."/>
            <person name="Liu J."/>
            <person name="Liu S."/>
            <person name="Lokyitsang T."/>
            <person name="Lokyitsang Y."/>
            <person name="Lubonja R."/>
            <person name="Lui A."/>
            <person name="MacDonald P."/>
            <person name="Magnisalis V."/>
            <person name="Maru K."/>
            <person name="Matthews C."/>
            <person name="McCusker W."/>
            <person name="McDonough S."/>
            <person name="Mehta T."/>
            <person name="Meldrim J."/>
            <person name="Meneus L."/>
            <person name="Mihai O."/>
            <person name="Mihalev A."/>
            <person name="Mihova T."/>
            <person name="Mittelman R."/>
            <person name="Mlenga V."/>
            <person name="Montmayeur A."/>
            <person name="Mulrain L."/>
            <person name="Navidi A."/>
            <person name="Naylor J."/>
            <person name="Negash T."/>
            <person name="Nguyen T."/>
            <person name="Nguyen N."/>
            <person name="Nicol R."/>
            <person name="Norbu C."/>
            <person name="Norbu N."/>
            <person name="Novod N."/>
            <person name="O'Neill B."/>
            <person name="Osman S."/>
            <person name="Markiewicz E."/>
            <person name="Oyono O.L."/>
            <person name="Patti C."/>
            <person name="Phunkhang P."/>
            <person name="Pierre F."/>
            <person name="Priest M."/>
            <person name="Raghuraman S."/>
            <person name="Rege F."/>
            <person name="Reyes R."/>
            <person name="Rise C."/>
            <person name="Rogov P."/>
            <person name="Ross K."/>
            <person name="Ryan E."/>
            <person name="Settipalli S."/>
            <person name="Shea T."/>
            <person name="Sherpa N."/>
            <person name="Shi L."/>
            <person name="Shih D."/>
            <person name="Sparrow T."/>
            <person name="Spaulding J."/>
            <person name="Stalker J."/>
            <person name="Stange-Thomann N."/>
            <person name="Stavropoulos S."/>
            <person name="Stone C."/>
            <person name="Strader C."/>
            <person name="Tesfaye S."/>
            <person name="Thomson T."/>
            <person name="Thoulutsang Y."/>
            <person name="Thoulutsang D."/>
            <person name="Topham K."/>
            <person name="Topping I."/>
            <person name="Tsamla T."/>
            <person name="Vassiliev H."/>
            <person name="Vo A."/>
            <person name="Wangchuk T."/>
            <person name="Wangdi T."/>
            <person name="Weiand M."/>
            <person name="Wilkinson J."/>
            <person name="Wilson A."/>
            <person name="Yadav S."/>
            <person name="Young G."/>
            <person name="Yu Q."/>
            <person name="Zembek L."/>
            <person name="Zhong D."/>
            <person name="Zimmer A."/>
            <person name="Zwirko Z."/>
            <person name="Jaffe D.B."/>
            <person name="Alvarez P."/>
            <person name="Brockman W."/>
            <person name="Butler J."/>
            <person name="Chin C."/>
            <person name="Gnerre S."/>
            <person name="Grabherr M."/>
            <person name="Kleber M."/>
            <person name="Mauceli E."/>
            <person name="MacCallum I."/>
        </authorList>
    </citation>
    <scope>NUCLEOTIDE SEQUENCE [LARGE SCALE GENOMIC DNA]</scope>
    <source>
        <strain evidence="2">MSH-3 / Tucson 14011-0111.49</strain>
    </source>
</reference>
<proteinExistence type="predicted"/>
<name>B4IRD9_DROPE</name>
<keyword evidence="2" id="KW-1185">Reference proteome</keyword>
<accession>B4IRD9</accession>
<organism evidence="2">
    <name type="scientific">Drosophila persimilis</name>
    <name type="common">Fruit fly</name>
    <dbReference type="NCBI Taxonomy" id="7234"/>
    <lineage>
        <taxon>Eukaryota</taxon>
        <taxon>Metazoa</taxon>
        <taxon>Ecdysozoa</taxon>
        <taxon>Arthropoda</taxon>
        <taxon>Hexapoda</taxon>
        <taxon>Insecta</taxon>
        <taxon>Pterygota</taxon>
        <taxon>Neoptera</taxon>
        <taxon>Endopterygota</taxon>
        <taxon>Diptera</taxon>
        <taxon>Brachycera</taxon>
        <taxon>Muscomorpha</taxon>
        <taxon>Ephydroidea</taxon>
        <taxon>Drosophilidae</taxon>
        <taxon>Drosophila</taxon>
        <taxon>Sophophora</taxon>
    </lineage>
</organism>
<dbReference type="Proteomes" id="UP000008744">
    <property type="component" value="Unassembled WGS sequence"/>
</dbReference>
<dbReference type="EMBL" id="CH692673">
    <property type="protein sequence ID" value="EDW35119.1"/>
    <property type="molecule type" value="Genomic_DNA"/>
</dbReference>
<evidence type="ECO:0000313" key="2">
    <source>
        <dbReference type="Proteomes" id="UP000008744"/>
    </source>
</evidence>
<sequence length="229" mass="25857">MEKRNEQEQATDEFNKQSFYTELAVQEEAKAALNQTVYMQTDPQMMPAEDLEDLSESFAGLSVGSLEPIQEEDEFGHWAERMMSMVRDLDDLGNLVTDAIHGYRAIQQSAAENAEEIRLLSEADNAVEQNQPEDIADPIPEIQSPFEEQKARILQLEEQVINGLNAPMPNAVPEDIPEMNDLAKNATDDGDEMMFFDTTNDDGQPKEWYENGEKVTGKYWPMIVGGTFV</sequence>
<dbReference type="AlphaFoldDB" id="B4IRD9"/>
<evidence type="ECO:0000313" key="1">
    <source>
        <dbReference type="EMBL" id="EDW35119.1"/>
    </source>
</evidence>
<protein>
    <submittedName>
        <fullName evidence="1">GL17805</fullName>
    </submittedName>
</protein>
<dbReference type="HOGENOM" id="CLU_1210902_0_0_1"/>
<gene>
    <name evidence="1" type="primary">Dper\GL17805</name>
    <name evidence="1" type="ORF">Dper_GL17805</name>
</gene>